<name>A0ABM0M328_SACKO</name>
<dbReference type="PANTHER" id="PTHR44444:SF6">
    <property type="entry name" value="LAMININ G DOMAIN-CONTAINING PROTEIN"/>
    <property type="match status" value="1"/>
</dbReference>
<keyword evidence="1" id="KW-0732">Signal</keyword>
<evidence type="ECO:0000256" key="1">
    <source>
        <dbReference type="SAM" id="SignalP"/>
    </source>
</evidence>
<organism evidence="2 3">
    <name type="scientific">Saccoglossus kowalevskii</name>
    <name type="common">Acorn worm</name>
    <dbReference type="NCBI Taxonomy" id="10224"/>
    <lineage>
        <taxon>Eukaryota</taxon>
        <taxon>Metazoa</taxon>
        <taxon>Hemichordata</taxon>
        <taxon>Enteropneusta</taxon>
        <taxon>Harrimaniidae</taxon>
        <taxon>Saccoglossus</taxon>
    </lineage>
</organism>
<feature type="signal peptide" evidence="1">
    <location>
        <begin position="1"/>
        <end position="20"/>
    </location>
</feature>
<gene>
    <name evidence="3" type="primary">LOC102803642</name>
</gene>
<dbReference type="RefSeq" id="XP_006814419.1">
    <property type="nucleotide sequence ID" value="XM_006814356.1"/>
</dbReference>
<sequence>MAMCHLLQLLSISLLLSVKAENNPEPDTISMTINTQLNHQKDFIILQNVPSLLTPKYVLRVEYHCSKNSVAGVQIYASSELRQHVKVFERFWKCVTMQQGSKVKHILLLLPDIMGYREDYIIKNSINVKDVNIRAWLISEEMFDNNHNTVYSKSHAKVKYQVSVLPPYSRPYKEHDVCPQWYIKYRQIYVNMVIPVCPIQPEIVDLLTFPVSFSASNTGVSRQLNQFTDKVLLKEMKEKHSYPIIIHHKSLYDNQYLTPLLLITKDGSCSNDLIQFVNNEYSKENKSNQLQSYIWKEPIAAKHQTVYKILKHRVLNNNHDMSSIGQQLYETASSKLTFGINQLKNMVAVLKQASCYGYHKASYMLSVLYNNGVGQKIDKNKSGLYLLISSHGEYRVSLMAAGNKHFYGLDGCNQDNDYSFLYYKNIADKTMQDRERHDPTGTFTEHVRLTDSKVLETQRGETGDYFLWLKHQAKKGVSDAQINIARMLFWGQQGVDRNMEAAVHFYQISAEAEDATAVSLYDYGVILIRGQGIEKNIHKGLENLNKSAELGHAPAITALGWYAANFENNVVKAVEYWEKADKLQNRDAAFNLGHLYNSGKYPGQQVNQKRAFDYFYKAARLGHIDSGVTLSQYYNQGVENYVDRSTLYAALWAKYIAEHHSPEIGSLLKQGVKAYLEQSWSEAYVYYLMAAESGLEVAQFNIAYLCEENH</sequence>
<accession>A0ABM0M328</accession>
<dbReference type="InterPro" id="IPR011990">
    <property type="entry name" value="TPR-like_helical_dom_sf"/>
</dbReference>
<feature type="non-terminal residue" evidence="3">
    <location>
        <position position="710"/>
    </location>
</feature>
<dbReference type="Proteomes" id="UP000694865">
    <property type="component" value="Unplaced"/>
</dbReference>
<feature type="chain" id="PRO_5046727550" evidence="1">
    <location>
        <begin position="21"/>
        <end position="710"/>
    </location>
</feature>
<dbReference type="PANTHER" id="PTHR44444">
    <property type="entry name" value="PROTEIN SEL-1 HOMOLOG 3"/>
    <property type="match status" value="1"/>
</dbReference>
<dbReference type="Pfam" id="PF08238">
    <property type="entry name" value="Sel1"/>
    <property type="match status" value="7"/>
</dbReference>
<dbReference type="InterPro" id="IPR042756">
    <property type="entry name" value="Sel-1L3"/>
</dbReference>
<evidence type="ECO:0000313" key="2">
    <source>
        <dbReference type="Proteomes" id="UP000694865"/>
    </source>
</evidence>
<dbReference type="Gene3D" id="1.25.40.10">
    <property type="entry name" value="Tetratricopeptide repeat domain"/>
    <property type="match status" value="2"/>
</dbReference>
<protein>
    <submittedName>
        <fullName evidence="3">Protein sel-1 homolog 3-like</fullName>
    </submittedName>
</protein>
<proteinExistence type="predicted"/>
<dbReference type="SMART" id="SM00671">
    <property type="entry name" value="SEL1"/>
    <property type="match status" value="7"/>
</dbReference>
<dbReference type="GeneID" id="102803642"/>
<dbReference type="SUPFAM" id="SSF81901">
    <property type="entry name" value="HCP-like"/>
    <property type="match status" value="1"/>
</dbReference>
<dbReference type="InterPro" id="IPR006597">
    <property type="entry name" value="Sel1-like"/>
</dbReference>
<evidence type="ECO:0000313" key="3">
    <source>
        <dbReference type="RefSeq" id="XP_006814419.1"/>
    </source>
</evidence>
<reference evidence="3" key="1">
    <citation type="submission" date="2025-08" db="UniProtKB">
        <authorList>
            <consortium name="RefSeq"/>
        </authorList>
    </citation>
    <scope>IDENTIFICATION</scope>
    <source>
        <tissue evidence="3">Testes</tissue>
    </source>
</reference>
<keyword evidence="2" id="KW-1185">Reference proteome</keyword>